<dbReference type="CDD" id="cd06170">
    <property type="entry name" value="LuxR_C_like"/>
    <property type="match status" value="1"/>
</dbReference>
<evidence type="ECO:0000259" key="1">
    <source>
        <dbReference type="PROSITE" id="PS50043"/>
    </source>
</evidence>
<dbReference type="Pfam" id="PF00931">
    <property type="entry name" value="NB-ARC"/>
    <property type="match status" value="1"/>
</dbReference>
<evidence type="ECO:0000313" key="2">
    <source>
        <dbReference type="EMBL" id="MBL1097928.1"/>
    </source>
</evidence>
<dbReference type="SUPFAM" id="SSF46894">
    <property type="entry name" value="C-terminal effector domain of the bipartite response regulators"/>
    <property type="match status" value="1"/>
</dbReference>
<evidence type="ECO:0000313" key="3">
    <source>
        <dbReference type="Proteomes" id="UP000634229"/>
    </source>
</evidence>
<dbReference type="PRINTS" id="PR00364">
    <property type="entry name" value="DISEASERSIST"/>
</dbReference>
<dbReference type="SUPFAM" id="SSF48452">
    <property type="entry name" value="TPR-like"/>
    <property type="match status" value="1"/>
</dbReference>
<dbReference type="Gene3D" id="1.10.10.10">
    <property type="entry name" value="Winged helix-like DNA-binding domain superfamily/Winged helix DNA-binding domain"/>
    <property type="match status" value="1"/>
</dbReference>
<dbReference type="Proteomes" id="UP000634229">
    <property type="component" value="Unassembled WGS sequence"/>
</dbReference>
<dbReference type="PRINTS" id="PR00038">
    <property type="entry name" value="HTHLUXR"/>
</dbReference>
<dbReference type="PROSITE" id="PS50043">
    <property type="entry name" value="HTH_LUXR_2"/>
    <property type="match status" value="1"/>
</dbReference>
<feature type="domain" description="HTH luxR-type" evidence="1">
    <location>
        <begin position="705"/>
        <end position="770"/>
    </location>
</feature>
<dbReference type="PANTHER" id="PTHR47691">
    <property type="entry name" value="REGULATOR-RELATED"/>
    <property type="match status" value="1"/>
</dbReference>
<keyword evidence="3" id="KW-1185">Reference proteome</keyword>
<dbReference type="PANTHER" id="PTHR47691:SF3">
    <property type="entry name" value="HTH-TYPE TRANSCRIPTIONAL REGULATOR RV0890C-RELATED"/>
    <property type="match status" value="1"/>
</dbReference>
<sequence length="772" mass="84053">MGAAVRDASTLPAEMNSFVGRRREVSQVRHLLSSGRLVTLTGAGGIGKTRLAVRVAADVHRSFPGGVWLVELATLEEETLVAQAVAAKLRLGNESGREPVEMLADYLVDQRLLLILDNCEHLLEQCASLVATLLGAARDLHVLATSRQALGVHGERPLPVPPMSLPEPGEVYASEAPGQCEAVRLFTDRAVAVRHDFVVTADKAQAIAQICRRLDGMPLAIELAAARTRVLSVEEILHRLDDRFHLLTGGSRSALPRHRTLRAAIDWSFELCSTREQQLWSRLSVFSDGFDLPSVEAVCCGDGIERSEVLDLVTDLVDKSVLGCEEHGARMRYWLPETLRQYGLERLAASGEKDTLRARHRDYYHGLADQAEAEWFGPGQFERFRVLRAEHPNLRAALAFCMSDPGQARSGLALAAAMWSHRLGFGSLGEGRRWLSEGLTLDAEPSPVTAKALYVDGLLALLQGDGDGAAARLEQFRSLPQELRSHPDLARAAVTIEGLSALFRGHFRDAVPALEDAFSRHMAAGDPGSAAVTAFMLTTAFFNLDDARAAEHAERCLALCETHQAEWSRTHARWALALEEYRQGSTRRAATLVRHALREKPLSHDQYGIAQCLEVLGWCAMKEGRGARAATLLGAAQATWEVSGSALSGFGHLLTGHQRCEAALRQEMGDEAFTLAFHGGRQLTLEQAVTYALEEKQAAAVPPPAEAASAPLTPRERQVADLVAQGLSNKEIAAKLVIARRTAEGHVEHILTKLGFTSRSQIAAWATRQEAG</sequence>
<dbReference type="InterPro" id="IPR016032">
    <property type="entry name" value="Sig_transdc_resp-reg_C-effctor"/>
</dbReference>
<dbReference type="InterPro" id="IPR027417">
    <property type="entry name" value="P-loop_NTPase"/>
</dbReference>
<dbReference type="Gene3D" id="1.25.40.10">
    <property type="entry name" value="Tetratricopeptide repeat domain"/>
    <property type="match status" value="1"/>
</dbReference>
<dbReference type="Gene3D" id="3.40.50.300">
    <property type="entry name" value="P-loop containing nucleotide triphosphate hydrolases"/>
    <property type="match status" value="1"/>
</dbReference>
<proteinExistence type="predicted"/>
<dbReference type="InterPro" id="IPR000792">
    <property type="entry name" value="Tscrpt_reg_LuxR_C"/>
</dbReference>
<dbReference type="InterPro" id="IPR036388">
    <property type="entry name" value="WH-like_DNA-bd_sf"/>
</dbReference>
<dbReference type="InterPro" id="IPR011990">
    <property type="entry name" value="TPR-like_helical_dom_sf"/>
</dbReference>
<dbReference type="SMART" id="SM00421">
    <property type="entry name" value="HTH_LUXR"/>
    <property type="match status" value="1"/>
</dbReference>
<dbReference type="EMBL" id="JAERRF010000007">
    <property type="protein sequence ID" value="MBL1097928.1"/>
    <property type="molecule type" value="Genomic_DNA"/>
</dbReference>
<name>A0ABS1NCZ7_9ACTN</name>
<organism evidence="2 3">
    <name type="scientific">Streptomyces coffeae</name>
    <dbReference type="NCBI Taxonomy" id="621382"/>
    <lineage>
        <taxon>Bacteria</taxon>
        <taxon>Bacillati</taxon>
        <taxon>Actinomycetota</taxon>
        <taxon>Actinomycetes</taxon>
        <taxon>Kitasatosporales</taxon>
        <taxon>Streptomycetaceae</taxon>
        <taxon>Streptomyces</taxon>
    </lineage>
</organism>
<protein>
    <submittedName>
        <fullName evidence="2">AAA family ATPase</fullName>
    </submittedName>
</protein>
<gene>
    <name evidence="2" type="ORF">JK363_14845</name>
</gene>
<dbReference type="SUPFAM" id="SSF52540">
    <property type="entry name" value="P-loop containing nucleoside triphosphate hydrolases"/>
    <property type="match status" value="1"/>
</dbReference>
<accession>A0ABS1NCZ7</accession>
<reference evidence="2 3" key="1">
    <citation type="submission" date="2021-01" db="EMBL/GenBank/DDBJ databases">
        <title>WGS of actinomycetes isolated from Thailand.</title>
        <authorList>
            <person name="Thawai C."/>
        </authorList>
    </citation>
    <scope>NUCLEOTIDE SEQUENCE [LARGE SCALE GENOMIC DNA]</scope>
    <source>
        <strain evidence="2 3">CA1R205</strain>
    </source>
</reference>
<comment type="caution">
    <text evidence="2">The sequence shown here is derived from an EMBL/GenBank/DDBJ whole genome shotgun (WGS) entry which is preliminary data.</text>
</comment>
<dbReference type="InterPro" id="IPR002182">
    <property type="entry name" value="NB-ARC"/>
</dbReference>
<dbReference type="RefSeq" id="WP_201875337.1">
    <property type="nucleotide sequence ID" value="NZ_JAERRF010000007.1"/>
</dbReference>
<dbReference type="Pfam" id="PF00196">
    <property type="entry name" value="GerE"/>
    <property type="match status" value="1"/>
</dbReference>